<keyword evidence="3" id="KW-1185">Reference proteome</keyword>
<dbReference type="AlphaFoldDB" id="A0A4R0XSK9"/>
<comment type="caution">
    <text evidence="2">The sequence shown here is derived from an EMBL/GenBank/DDBJ whole genome shotgun (WGS) entry which is preliminary data.</text>
</comment>
<evidence type="ECO:0008006" key="4">
    <source>
        <dbReference type="Google" id="ProtNLM"/>
    </source>
</evidence>
<accession>A0A4R0XSK9</accession>
<keyword evidence="1" id="KW-0812">Transmembrane</keyword>
<organism evidence="2 3">
    <name type="scientific">Mycoplasma todarodis</name>
    <dbReference type="NCBI Taxonomy" id="1937191"/>
    <lineage>
        <taxon>Bacteria</taxon>
        <taxon>Bacillati</taxon>
        <taxon>Mycoplasmatota</taxon>
        <taxon>Mollicutes</taxon>
        <taxon>Mycoplasmataceae</taxon>
        <taxon>Mycoplasma</taxon>
    </lineage>
</organism>
<dbReference type="Proteomes" id="UP000291072">
    <property type="component" value="Unassembled WGS sequence"/>
</dbReference>
<name>A0A4R0XSK9_9MOLU</name>
<sequence>MKRYVVNRKDGWALVNANYKRSIKKFNTQIEAIEHAYKMADTHALIIQGKDGKFRKMSEWDQTNTEIDIKERINDGKQQKDLFIPAYVSKNTNEETKKAIKMSKISTLLWALVLILVIGAIIFGVLYGIELRRFNNV</sequence>
<keyword evidence="1" id="KW-1133">Transmembrane helix</keyword>
<dbReference type="Pfam" id="PF09954">
    <property type="entry name" value="DUF2188"/>
    <property type="match status" value="1"/>
</dbReference>
<dbReference type="EMBL" id="PSZP01000025">
    <property type="protein sequence ID" value="TCG10697.1"/>
    <property type="molecule type" value="Genomic_DNA"/>
</dbReference>
<evidence type="ECO:0000256" key="1">
    <source>
        <dbReference type="SAM" id="Phobius"/>
    </source>
</evidence>
<feature type="transmembrane region" description="Helical" evidence="1">
    <location>
        <begin position="107"/>
        <end position="129"/>
    </location>
</feature>
<dbReference type="InterPro" id="IPR018691">
    <property type="entry name" value="DUF2188"/>
</dbReference>
<reference evidence="2 3" key="1">
    <citation type="submission" date="2018-02" db="EMBL/GenBank/DDBJ databases">
        <title>Mycoplasma marinum and Mycoplasma todarodis sp. nov., moderately halophilic and psychrotolerant mycoplasmas isolated from cephalopods.</title>
        <authorList>
            <person name="Viver T."/>
        </authorList>
    </citation>
    <scope>NUCLEOTIDE SEQUENCE [LARGE SCALE GENOMIC DNA]</scope>
    <source>
        <strain evidence="2 3">5H</strain>
    </source>
</reference>
<gene>
    <name evidence="2" type="ORF">C4B25_03235</name>
</gene>
<protein>
    <recommendedName>
        <fullName evidence="4">DUF2188 domain-containing protein</fullName>
    </recommendedName>
</protein>
<evidence type="ECO:0000313" key="2">
    <source>
        <dbReference type="EMBL" id="TCG10697.1"/>
    </source>
</evidence>
<dbReference type="RefSeq" id="WP_131613612.1">
    <property type="nucleotide sequence ID" value="NZ_PSZP01000025.1"/>
</dbReference>
<evidence type="ECO:0000313" key="3">
    <source>
        <dbReference type="Proteomes" id="UP000291072"/>
    </source>
</evidence>
<dbReference type="OrthoDB" id="8858565at2"/>
<proteinExistence type="predicted"/>
<keyword evidence="1" id="KW-0472">Membrane</keyword>